<dbReference type="Proteomes" id="UP000053477">
    <property type="component" value="Unassembled WGS sequence"/>
</dbReference>
<protein>
    <submittedName>
        <fullName evidence="2">Uncharacterized protein</fullName>
    </submittedName>
</protein>
<keyword evidence="3" id="KW-1185">Reference proteome</keyword>
<name>A0A0H2RH03_9AGAM</name>
<reference evidence="2 3" key="1">
    <citation type="submission" date="2015-04" db="EMBL/GenBank/DDBJ databases">
        <title>Complete genome sequence of Schizopora paradoxa KUC8140, a cosmopolitan wood degrader in East Asia.</title>
        <authorList>
            <consortium name="DOE Joint Genome Institute"/>
            <person name="Min B."/>
            <person name="Park H."/>
            <person name="Jang Y."/>
            <person name="Kim J.-J."/>
            <person name="Kim K.H."/>
            <person name="Pangilinan J."/>
            <person name="Lipzen A."/>
            <person name="Riley R."/>
            <person name="Grigoriev I.V."/>
            <person name="Spatafora J.W."/>
            <person name="Choi I.-G."/>
        </authorList>
    </citation>
    <scope>NUCLEOTIDE SEQUENCE [LARGE SCALE GENOMIC DNA]</scope>
    <source>
        <strain evidence="2 3">KUC8140</strain>
    </source>
</reference>
<evidence type="ECO:0000313" key="3">
    <source>
        <dbReference type="Proteomes" id="UP000053477"/>
    </source>
</evidence>
<feature type="chain" id="PRO_5005201481" evidence="1">
    <location>
        <begin position="20"/>
        <end position="104"/>
    </location>
</feature>
<organism evidence="2 3">
    <name type="scientific">Schizopora paradoxa</name>
    <dbReference type="NCBI Taxonomy" id="27342"/>
    <lineage>
        <taxon>Eukaryota</taxon>
        <taxon>Fungi</taxon>
        <taxon>Dikarya</taxon>
        <taxon>Basidiomycota</taxon>
        <taxon>Agaricomycotina</taxon>
        <taxon>Agaricomycetes</taxon>
        <taxon>Hymenochaetales</taxon>
        <taxon>Schizoporaceae</taxon>
        <taxon>Schizopora</taxon>
    </lineage>
</organism>
<proteinExistence type="predicted"/>
<dbReference type="InParanoid" id="A0A0H2RH03"/>
<evidence type="ECO:0000256" key="1">
    <source>
        <dbReference type="SAM" id="SignalP"/>
    </source>
</evidence>
<gene>
    <name evidence="2" type="ORF">SCHPADRAFT_906293</name>
</gene>
<dbReference type="EMBL" id="KQ086008">
    <property type="protein sequence ID" value="KLO11134.1"/>
    <property type="molecule type" value="Genomic_DNA"/>
</dbReference>
<dbReference type="AlphaFoldDB" id="A0A0H2RH03"/>
<keyword evidence="1" id="KW-0732">Signal</keyword>
<evidence type="ECO:0000313" key="2">
    <source>
        <dbReference type="EMBL" id="KLO11134.1"/>
    </source>
</evidence>
<feature type="signal peptide" evidence="1">
    <location>
        <begin position="1"/>
        <end position="19"/>
    </location>
</feature>
<accession>A0A0H2RH03</accession>
<sequence length="104" mass="11322">MKIVGIIEMLLSVTFCSWARLFVAQTEPASTPAVDDRVPRSATSAAAVPLPAQTGKSENSLPFRLSIKLDQNQDALLSLVVRQVTTHRTLELSGASPPRIRFSF</sequence>